<reference evidence="2" key="2">
    <citation type="submission" date="2023-05" db="EMBL/GenBank/DDBJ databases">
        <authorList>
            <consortium name="Lawrence Berkeley National Laboratory"/>
            <person name="Steindorff A."/>
            <person name="Hensen N."/>
            <person name="Bonometti L."/>
            <person name="Westerberg I."/>
            <person name="Brannstrom I.O."/>
            <person name="Guillou S."/>
            <person name="Cros-Aarteil S."/>
            <person name="Calhoun S."/>
            <person name="Haridas S."/>
            <person name="Kuo A."/>
            <person name="Mondo S."/>
            <person name="Pangilinan J."/>
            <person name="Riley R."/>
            <person name="Labutti K."/>
            <person name="Andreopoulos B."/>
            <person name="Lipzen A."/>
            <person name="Chen C."/>
            <person name="Yanf M."/>
            <person name="Daum C."/>
            <person name="Ng V."/>
            <person name="Clum A."/>
            <person name="Ohm R."/>
            <person name="Martin F."/>
            <person name="Silar P."/>
            <person name="Natvig D."/>
            <person name="Lalanne C."/>
            <person name="Gautier V."/>
            <person name="Ament-Velasquez S.L."/>
            <person name="Kruys A."/>
            <person name="Hutchinson M.I."/>
            <person name="Powell A.J."/>
            <person name="Barry K."/>
            <person name="Miller A.N."/>
            <person name="Grigoriev I.V."/>
            <person name="Debuchy R."/>
            <person name="Gladieux P."/>
            <person name="Thoren M.H."/>
            <person name="Johannesson H."/>
        </authorList>
    </citation>
    <scope>NUCLEOTIDE SEQUENCE</scope>
    <source>
        <strain evidence="2">PSN293</strain>
    </source>
</reference>
<dbReference type="Proteomes" id="UP001301769">
    <property type="component" value="Unassembled WGS sequence"/>
</dbReference>
<keyword evidence="3" id="KW-1185">Reference proteome</keyword>
<feature type="chain" id="PRO_5042910088" evidence="1">
    <location>
        <begin position="19"/>
        <end position="153"/>
    </location>
</feature>
<evidence type="ECO:0000313" key="3">
    <source>
        <dbReference type="Proteomes" id="UP001301769"/>
    </source>
</evidence>
<feature type="signal peptide" evidence="1">
    <location>
        <begin position="1"/>
        <end position="18"/>
    </location>
</feature>
<accession>A0AAN6YAQ7</accession>
<name>A0AAN6YAQ7_9PEZI</name>
<gene>
    <name evidence="2" type="ORF">QBC37DRAFT_400783</name>
</gene>
<comment type="caution">
    <text evidence="2">The sequence shown here is derived from an EMBL/GenBank/DDBJ whole genome shotgun (WGS) entry which is preliminary data.</text>
</comment>
<proteinExistence type="predicted"/>
<organism evidence="2 3">
    <name type="scientific">Rhypophila decipiens</name>
    <dbReference type="NCBI Taxonomy" id="261697"/>
    <lineage>
        <taxon>Eukaryota</taxon>
        <taxon>Fungi</taxon>
        <taxon>Dikarya</taxon>
        <taxon>Ascomycota</taxon>
        <taxon>Pezizomycotina</taxon>
        <taxon>Sordariomycetes</taxon>
        <taxon>Sordariomycetidae</taxon>
        <taxon>Sordariales</taxon>
        <taxon>Naviculisporaceae</taxon>
        <taxon>Rhypophila</taxon>
    </lineage>
</organism>
<reference evidence="2" key="1">
    <citation type="journal article" date="2023" name="Mol. Phylogenet. Evol.">
        <title>Genome-scale phylogeny and comparative genomics of the fungal order Sordariales.</title>
        <authorList>
            <person name="Hensen N."/>
            <person name="Bonometti L."/>
            <person name="Westerberg I."/>
            <person name="Brannstrom I.O."/>
            <person name="Guillou S."/>
            <person name="Cros-Aarteil S."/>
            <person name="Calhoun S."/>
            <person name="Haridas S."/>
            <person name="Kuo A."/>
            <person name="Mondo S."/>
            <person name="Pangilinan J."/>
            <person name="Riley R."/>
            <person name="LaButti K."/>
            <person name="Andreopoulos B."/>
            <person name="Lipzen A."/>
            <person name="Chen C."/>
            <person name="Yan M."/>
            <person name="Daum C."/>
            <person name="Ng V."/>
            <person name="Clum A."/>
            <person name="Steindorff A."/>
            <person name="Ohm R.A."/>
            <person name="Martin F."/>
            <person name="Silar P."/>
            <person name="Natvig D.O."/>
            <person name="Lalanne C."/>
            <person name="Gautier V."/>
            <person name="Ament-Velasquez S.L."/>
            <person name="Kruys A."/>
            <person name="Hutchinson M.I."/>
            <person name="Powell A.J."/>
            <person name="Barry K."/>
            <person name="Miller A.N."/>
            <person name="Grigoriev I.V."/>
            <person name="Debuchy R."/>
            <person name="Gladieux P."/>
            <person name="Hiltunen Thoren M."/>
            <person name="Johannesson H."/>
        </authorList>
    </citation>
    <scope>NUCLEOTIDE SEQUENCE</scope>
    <source>
        <strain evidence="2">PSN293</strain>
    </source>
</reference>
<evidence type="ECO:0000256" key="1">
    <source>
        <dbReference type="SAM" id="SignalP"/>
    </source>
</evidence>
<protein>
    <submittedName>
        <fullName evidence="2">Uncharacterized protein</fullName>
    </submittedName>
</protein>
<evidence type="ECO:0000313" key="2">
    <source>
        <dbReference type="EMBL" id="KAK4213167.1"/>
    </source>
</evidence>
<dbReference type="AlphaFoldDB" id="A0AAN6YAQ7"/>
<sequence length="153" mass="16098">MARFFIFTSLFLATLSSALVTHPVPELETRDLTALVACVVWCKLHYAHPGYVCIAPAAHHTGPCYECGPSSSNPAKKFCSGACVDTGSDPNNCGSCGNACPTTCTNGVCDPVPTCVPYNEDCVVGGLPCCTRSGREIQCRTLNEEDTVGECVA</sequence>
<keyword evidence="1" id="KW-0732">Signal</keyword>
<dbReference type="EMBL" id="MU858113">
    <property type="protein sequence ID" value="KAK4213167.1"/>
    <property type="molecule type" value="Genomic_DNA"/>
</dbReference>